<organism evidence="1">
    <name type="scientific">Myoviridae sp. ct3Pt8</name>
    <dbReference type="NCBI Taxonomy" id="2826608"/>
    <lineage>
        <taxon>Viruses</taxon>
        <taxon>Duplodnaviria</taxon>
        <taxon>Heunggongvirae</taxon>
        <taxon>Uroviricota</taxon>
        <taxon>Caudoviricetes</taxon>
    </lineage>
</organism>
<proteinExistence type="predicted"/>
<dbReference type="EMBL" id="BK014935">
    <property type="protein sequence ID" value="DAD83384.1"/>
    <property type="molecule type" value="Genomic_DNA"/>
</dbReference>
<name>A0A8S5MMC7_9CAUD</name>
<sequence>MFKSNNMETIKIRPLPDSELTKSSRELIALHKKVLRHYLMDRENFTYREYTQFDYLYDNMINEDNIAQVFHLPAQVFVQKLIGYYRNIINK</sequence>
<protein>
    <submittedName>
        <fullName evidence="1">Uncharacterized protein</fullName>
    </submittedName>
</protein>
<evidence type="ECO:0000313" key="1">
    <source>
        <dbReference type="EMBL" id="DAD83384.1"/>
    </source>
</evidence>
<reference evidence="1" key="1">
    <citation type="journal article" date="2021" name="Proc. Natl. Acad. Sci. U.S.A.">
        <title>A Catalog of Tens of Thousands of Viruses from Human Metagenomes Reveals Hidden Associations with Chronic Diseases.</title>
        <authorList>
            <person name="Tisza M.J."/>
            <person name="Buck C.B."/>
        </authorList>
    </citation>
    <scope>NUCLEOTIDE SEQUENCE</scope>
    <source>
        <strain evidence="1">Ct3Pt8</strain>
    </source>
</reference>
<accession>A0A8S5MMC7</accession>